<dbReference type="Gene3D" id="3.30.450.40">
    <property type="match status" value="1"/>
</dbReference>
<reference evidence="6 7" key="1">
    <citation type="submission" date="2024-03" db="EMBL/GenBank/DDBJ databases">
        <title>Actinomycetospora sp. OC33-EN06, a novel actinomycete isolated from wild orchid (Aerides multiflora).</title>
        <authorList>
            <person name="Suriyachadkun C."/>
        </authorList>
    </citation>
    <scope>NUCLEOTIDE SEQUENCE [LARGE SCALE GENOMIC DNA]</scope>
    <source>
        <strain evidence="6 7">OC33-EN06</strain>
    </source>
</reference>
<gene>
    <name evidence="6" type="ORF">WCD41_27125</name>
</gene>
<keyword evidence="7" id="KW-1185">Reference proteome</keyword>
<dbReference type="InterPro" id="IPR018060">
    <property type="entry name" value="HTH_AraC"/>
</dbReference>
<dbReference type="PANTHER" id="PTHR46796">
    <property type="entry name" value="HTH-TYPE TRANSCRIPTIONAL ACTIVATOR RHAS-RELATED"/>
    <property type="match status" value="1"/>
</dbReference>
<dbReference type="Pfam" id="PF12833">
    <property type="entry name" value="HTH_18"/>
    <property type="match status" value="1"/>
</dbReference>
<dbReference type="Gene3D" id="1.10.10.60">
    <property type="entry name" value="Homeodomain-like"/>
    <property type="match status" value="1"/>
</dbReference>
<dbReference type="SMART" id="SM00342">
    <property type="entry name" value="HTH_ARAC"/>
    <property type="match status" value="1"/>
</dbReference>
<feature type="region of interest" description="Disordered" evidence="4">
    <location>
        <begin position="1"/>
        <end position="24"/>
    </location>
</feature>
<dbReference type="RefSeq" id="WP_337718361.1">
    <property type="nucleotide sequence ID" value="NZ_JBBEGL010000010.1"/>
</dbReference>
<accession>A0ABU8NCM8</accession>
<keyword evidence="1" id="KW-0805">Transcription regulation</keyword>
<dbReference type="InterPro" id="IPR009057">
    <property type="entry name" value="Homeodomain-like_sf"/>
</dbReference>
<proteinExistence type="predicted"/>
<evidence type="ECO:0000313" key="6">
    <source>
        <dbReference type="EMBL" id="MEJ2890162.1"/>
    </source>
</evidence>
<dbReference type="SUPFAM" id="SSF46689">
    <property type="entry name" value="Homeodomain-like"/>
    <property type="match status" value="2"/>
</dbReference>
<evidence type="ECO:0000313" key="7">
    <source>
        <dbReference type="Proteomes" id="UP001370100"/>
    </source>
</evidence>
<evidence type="ECO:0000256" key="4">
    <source>
        <dbReference type="SAM" id="MobiDB-lite"/>
    </source>
</evidence>
<evidence type="ECO:0000259" key="5">
    <source>
        <dbReference type="PROSITE" id="PS01124"/>
    </source>
</evidence>
<protein>
    <submittedName>
        <fullName evidence="6">Helix-turn-helix transcriptional regulator</fullName>
    </submittedName>
</protein>
<evidence type="ECO:0000256" key="1">
    <source>
        <dbReference type="ARBA" id="ARBA00023015"/>
    </source>
</evidence>
<keyword evidence="3" id="KW-0804">Transcription</keyword>
<dbReference type="PROSITE" id="PS01124">
    <property type="entry name" value="HTH_ARAC_FAMILY_2"/>
    <property type="match status" value="1"/>
</dbReference>
<comment type="caution">
    <text evidence="6">The sequence shown here is derived from an EMBL/GenBank/DDBJ whole genome shotgun (WGS) entry which is preliminary data.</text>
</comment>
<name>A0ABU8NCM8_9PSEU</name>
<feature type="domain" description="HTH araC/xylS-type" evidence="5">
    <location>
        <begin position="316"/>
        <end position="417"/>
    </location>
</feature>
<evidence type="ECO:0000256" key="3">
    <source>
        <dbReference type="ARBA" id="ARBA00023163"/>
    </source>
</evidence>
<dbReference type="PANTHER" id="PTHR46796:SF12">
    <property type="entry name" value="HTH-TYPE DNA-BINDING TRANSCRIPTIONAL ACTIVATOR EUTR"/>
    <property type="match status" value="1"/>
</dbReference>
<dbReference type="EMBL" id="JBBEGL010000010">
    <property type="protein sequence ID" value="MEJ2890162.1"/>
    <property type="molecule type" value="Genomic_DNA"/>
</dbReference>
<evidence type="ECO:0000256" key="2">
    <source>
        <dbReference type="ARBA" id="ARBA00023125"/>
    </source>
</evidence>
<dbReference type="Proteomes" id="UP001370100">
    <property type="component" value="Unassembled WGS sequence"/>
</dbReference>
<dbReference type="InterPro" id="IPR050204">
    <property type="entry name" value="AraC_XylS_family_regulators"/>
</dbReference>
<dbReference type="InterPro" id="IPR029016">
    <property type="entry name" value="GAF-like_dom_sf"/>
</dbReference>
<dbReference type="SUPFAM" id="SSF55781">
    <property type="entry name" value="GAF domain-like"/>
    <property type="match status" value="1"/>
</dbReference>
<sequence>MNTENRPPRAAADVPGPRSSRPDVGRLAEMLDAISAELEETGDPDHRVVTGDAPEAAENRAVQETQASLARAAARALRGDLGGIRRANRTTLDDAQRARDHVRAAHPIRPAAADVPLDDLGRLARQALALTGSTLWAELAVPTAEGTVVTATAGHLPAATVTALADGPRAAVLRTGSTVVVDDAGVDDRWPDLRSATARAVLVLPLGLRGTVSFAATDAFDDPARAVAREIAAHGSGLLTGDAAPGAVRARSLVVTASTLLARKLVLDPPGGLDALLERATSAGSTVLDCARHVVDELGPPGDDEPTGPPEPATLRRALAFLEGHAGDDIDVADVAGAAGLGVRGLQAVFRRWRGTTPLGALRDIRLRRAHEQLQAADPRETTVADVAHRWYFSNAGRFSVIYRRRFHCSPSETLRA</sequence>
<organism evidence="6 7">
    <name type="scientific">Actinomycetospora aeridis</name>
    <dbReference type="NCBI Taxonomy" id="3129231"/>
    <lineage>
        <taxon>Bacteria</taxon>
        <taxon>Bacillati</taxon>
        <taxon>Actinomycetota</taxon>
        <taxon>Actinomycetes</taxon>
        <taxon>Pseudonocardiales</taxon>
        <taxon>Pseudonocardiaceae</taxon>
        <taxon>Actinomycetospora</taxon>
    </lineage>
</organism>
<keyword evidence="2" id="KW-0238">DNA-binding</keyword>